<evidence type="ECO:0000256" key="3">
    <source>
        <dbReference type="ARBA" id="ARBA00022691"/>
    </source>
</evidence>
<dbReference type="AlphaFoldDB" id="A0AAV4F3F1"/>
<accession>A0AAV4F3F1</accession>
<dbReference type="PANTHER" id="PTHR14614:SF164">
    <property type="entry name" value="HISTONE-ARGININE METHYLTRANSFERASE METTL23"/>
    <property type="match status" value="1"/>
</dbReference>
<evidence type="ECO:0000256" key="2">
    <source>
        <dbReference type="ARBA" id="ARBA00022679"/>
    </source>
</evidence>
<evidence type="ECO:0000313" key="5">
    <source>
        <dbReference type="EMBL" id="GFR67883.1"/>
    </source>
</evidence>
<organism evidence="5 6">
    <name type="scientific">Elysia marginata</name>
    <dbReference type="NCBI Taxonomy" id="1093978"/>
    <lineage>
        <taxon>Eukaryota</taxon>
        <taxon>Metazoa</taxon>
        <taxon>Spiralia</taxon>
        <taxon>Lophotrochozoa</taxon>
        <taxon>Mollusca</taxon>
        <taxon>Gastropoda</taxon>
        <taxon>Heterobranchia</taxon>
        <taxon>Euthyneura</taxon>
        <taxon>Panpulmonata</taxon>
        <taxon>Sacoglossa</taxon>
        <taxon>Placobranchoidea</taxon>
        <taxon>Plakobranchidae</taxon>
        <taxon>Elysia</taxon>
    </lineage>
</organism>
<dbReference type="GO" id="GO:0032259">
    <property type="term" value="P:methylation"/>
    <property type="evidence" value="ECO:0007669"/>
    <property type="project" value="UniProtKB-KW"/>
</dbReference>
<keyword evidence="3" id="KW-0949">S-adenosyl-L-methionine</keyword>
<dbReference type="Proteomes" id="UP000762676">
    <property type="component" value="Unassembled WGS sequence"/>
</dbReference>
<name>A0AAV4F3F1_9GAST</name>
<protein>
    <submittedName>
        <fullName evidence="5">Methyltransferase-like protein 23</fullName>
    </submittedName>
</protein>
<dbReference type="GO" id="GO:0008168">
    <property type="term" value="F:methyltransferase activity"/>
    <property type="evidence" value="ECO:0007669"/>
    <property type="project" value="UniProtKB-KW"/>
</dbReference>
<dbReference type="GO" id="GO:0005634">
    <property type="term" value="C:nucleus"/>
    <property type="evidence" value="ECO:0007669"/>
    <property type="project" value="TreeGrafter"/>
</dbReference>
<dbReference type="EMBL" id="BMAT01004080">
    <property type="protein sequence ID" value="GFR67883.1"/>
    <property type="molecule type" value="Genomic_DNA"/>
</dbReference>
<keyword evidence="1 5" id="KW-0489">Methyltransferase</keyword>
<dbReference type="SUPFAM" id="SSF53335">
    <property type="entry name" value="S-adenosyl-L-methionine-dependent methyltransferases"/>
    <property type="match status" value="1"/>
</dbReference>
<evidence type="ECO:0000256" key="1">
    <source>
        <dbReference type="ARBA" id="ARBA00022603"/>
    </source>
</evidence>
<comment type="similarity">
    <text evidence="4">Belongs to the methyltransferase superfamily. METTL23 family.</text>
</comment>
<comment type="caution">
    <text evidence="5">The sequence shown here is derived from an EMBL/GenBank/DDBJ whole genome shotgun (WGS) entry which is preliminary data.</text>
</comment>
<dbReference type="InterPro" id="IPR019410">
    <property type="entry name" value="Methyltransf_16"/>
</dbReference>
<dbReference type="PANTHER" id="PTHR14614">
    <property type="entry name" value="HEPATOCELLULAR CARCINOMA-ASSOCIATED ANTIGEN"/>
    <property type="match status" value="1"/>
</dbReference>
<keyword evidence="2" id="KW-0808">Transferase</keyword>
<dbReference type="Pfam" id="PF10294">
    <property type="entry name" value="Methyltransf_16"/>
    <property type="match status" value="1"/>
</dbReference>
<reference evidence="5 6" key="1">
    <citation type="journal article" date="2021" name="Elife">
        <title>Chloroplast acquisition without the gene transfer in kleptoplastic sea slugs, Plakobranchus ocellatus.</title>
        <authorList>
            <person name="Maeda T."/>
            <person name="Takahashi S."/>
            <person name="Yoshida T."/>
            <person name="Shimamura S."/>
            <person name="Takaki Y."/>
            <person name="Nagai Y."/>
            <person name="Toyoda A."/>
            <person name="Suzuki Y."/>
            <person name="Arimoto A."/>
            <person name="Ishii H."/>
            <person name="Satoh N."/>
            <person name="Nishiyama T."/>
            <person name="Hasebe M."/>
            <person name="Maruyama T."/>
            <person name="Minagawa J."/>
            <person name="Obokata J."/>
            <person name="Shigenobu S."/>
        </authorList>
    </citation>
    <scope>NUCLEOTIDE SEQUENCE [LARGE SCALE GENOMIC DNA]</scope>
</reference>
<dbReference type="InterPro" id="IPR029063">
    <property type="entry name" value="SAM-dependent_MTases_sf"/>
</dbReference>
<proteinExistence type="inferred from homology"/>
<gene>
    <name evidence="5" type="ORF">ElyMa_002010100</name>
</gene>
<sequence length="306" mass="35437">MYKNIEEITGKKACSSTGCLKAKNGDIIIDKERILERWVEYIEELFNDNRKEYDVMKRNFAGPPILKDEIIECEEFLLQHCRGLMSSQRVTHTKFKFQDARSDDCLEVIIPEVAEESYGLYIWPCSPVLAQYVWQKRCYLDKKHILELSAGTALPGIVAAKCGAVVTLSDHIASPRCLDRCRHSAETNSLPDVRVVGITWGRISQELCDLKPIDIILASDCFYDTKDFEDVLMTMAFLLENNPSAEIWVSYQERSSERSIKYLLDKWDLSAEELDFPNMDQLDSSYENYKAHVIELFSIRRKDYKR</sequence>
<keyword evidence="6" id="KW-1185">Reference proteome</keyword>
<evidence type="ECO:0000256" key="4">
    <source>
        <dbReference type="ARBA" id="ARBA00043988"/>
    </source>
</evidence>
<dbReference type="Gene3D" id="3.40.50.150">
    <property type="entry name" value="Vaccinia Virus protein VP39"/>
    <property type="match status" value="1"/>
</dbReference>
<evidence type="ECO:0000313" key="6">
    <source>
        <dbReference type="Proteomes" id="UP000762676"/>
    </source>
</evidence>
<dbReference type="GO" id="GO:0005737">
    <property type="term" value="C:cytoplasm"/>
    <property type="evidence" value="ECO:0007669"/>
    <property type="project" value="TreeGrafter"/>
</dbReference>